<organism evidence="1 2">
    <name type="scientific">Kwoniella mangroviensis CBS 10435</name>
    <dbReference type="NCBI Taxonomy" id="1331196"/>
    <lineage>
        <taxon>Eukaryota</taxon>
        <taxon>Fungi</taxon>
        <taxon>Dikarya</taxon>
        <taxon>Basidiomycota</taxon>
        <taxon>Agaricomycotina</taxon>
        <taxon>Tremellomycetes</taxon>
        <taxon>Tremellales</taxon>
        <taxon>Cryptococcaceae</taxon>
        <taxon>Kwoniella</taxon>
    </lineage>
</organism>
<reference evidence="2" key="2">
    <citation type="submission" date="2013-12" db="EMBL/GenBank/DDBJ databases">
        <title>Evolution of pathogenesis and genome organization in the Tremellales.</title>
        <authorList>
            <person name="Cuomo C."/>
            <person name="Litvintseva A."/>
            <person name="Heitman J."/>
            <person name="Chen Y."/>
            <person name="Sun S."/>
            <person name="Springer D."/>
            <person name="Dromer F."/>
            <person name="Young S."/>
            <person name="Zeng Q."/>
            <person name="Chapman S."/>
            <person name="Gujja S."/>
            <person name="Saif S."/>
            <person name="Birren B."/>
        </authorList>
    </citation>
    <scope>NUCLEOTIDE SEQUENCE [LARGE SCALE GENOMIC DNA]</scope>
    <source>
        <strain evidence="2">CBS 10435</strain>
    </source>
</reference>
<dbReference type="Pfam" id="PF06249">
    <property type="entry name" value="EutQ"/>
    <property type="match status" value="1"/>
</dbReference>
<dbReference type="AlphaFoldDB" id="A0A1B9ILI3"/>
<dbReference type="InterPro" id="IPR010424">
    <property type="entry name" value="EutQ"/>
</dbReference>
<dbReference type="EMBL" id="KV700091">
    <property type="protein sequence ID" value="OCF56367.1"/>
    <property type="molecule type" value="Genomic_DNA"/>
</dbReference>
<evidence type="ECO:0008006" key="3">
    <source>
        <dbReference type="Google" id="ProtNLM"/>
    </source>
</evidence>
<protein>
    <recommendedName>
        <fullName evidence="3">(S)-ureidoglycine aminohydrolase cupin domain-containing protein</fullName>
    </recommendedName>
</protein>
<dbReference type="Gene3D" id="2.60.120.10">
    <property type="entry name" value="Jelly Rolls"/>
    <property type="match status" value="1"/>
</dbReference>
<dbReference type="OrthoDB" id="4985585at2759"/>
<accession>A0A1B9ILI3</accession>
<dbReference type="InterPro" id="IPR011051">
    <property type="entry name" value="RmlC_Cupin_sf"/>
</dbReference>
<name>A0A1B9ILI3_9TREE</name>
<evidence type="ECO:0000313" key="2">
    <source>
        <dbReference type="Proteomes" id="UP000092583"/>
    </source>
</evidence>
<keyword evidence="2" id="KW-1185">Reference proteome</keyword>
<dbReference type="SUPFAM" id="SSF51182">
    <property type="entry name" value="RmlC-like cupins"/>
    <property type="match status" value="1"/>
</dbReference>
<gene>
    <name evidence="1" type="ORF">L486_06310</name>
</gene>
<evidence type="ECO:0000313" key="1">
    <source>
        <dbReference type="EMBL" id="OCF56367.1"/>
    </source>
</evidence>
<dbReference type="Proteomes" id="UP000092583">
    <property type="component" value="Unassembled WGS sequence"/>
</dbReference>
<reference evidence="1 2" key="1">
    <citation type="submission" date="2013-07" db="EMBL/GenBank/DDBJ databases">
        <title>The Genome Sequence of Kwoniella mangroviensis CBS10435.</title>
        <authorList>
            <consortium name="The Broad Institute Genome Sequencing Platform"/>
            <person name="Cuomo C."/>
            <person name="Litvintseva A."/>
            <person name="Chen Y."/>
            <person name="Heitman J."/>
            <person name="Sun S."/>
            <person name="Springer D."/>
            <person name="Dromer F."/>
            <person name="Young S.K."/>
            <person name="Zeng Q."/>
            <person name="Gargeya S."/>
            <person name="Fitzgerald M."/>
            <person name="Abouelleil A."/>
            <person name="Alvarado L."/>
            <person name="Berlin A.M."/>
            <person name="Chapman S.B."/>
            <person name="Dewar J."/>
            <person name="Goldberg J."/>
            <person name="Griggs A."/>
            <person name="Gujja S."/>
            <person name="Hansen M."/>
            <person name="Howarth C."/>
            <person name="Imamovic A."/>
            <person name="Larimer J."/>
            <person name="McCowan C."/>
            <person name="Murphy C."/>
            <person name="Pearson M."/>
            <person name="Priest M."/>
            <person name="Roberts A."/>
            <person name="Saif S."/>
            <person name="Shea T."/>
            <person name="Sykes S."/>
            <person name="Wortman J."/>
            <person name="Nusbaum C."/>
            <person name="Birren B."/>
        </authorList>
    </citation>
    <scope>NUCLEOTIDE SEQUENCE [LARGE SCALE GENOMIC DNA]</scope>
    <source>
        <strain evidence="1 2">CBS 10435</strain>
    </source>
</reference>
<sequence>MASSSKTNAGTGSLIQIFPSVNSLPLVNTKPGAWVCDLGSAEISDQPYTGGIFVKDELAQDLDSDSFPVNEWKYILEGEWHMVQNGKKLIAKAGDVVFVPKGAAFLSLKNPFKAFFVTNRGGVNHEPYAKAKL</sequence>
<proteinExistence type="predicted"/>
<dbReference type="InterPro" id="IPR014710">
    <property type="entry name" value="RmlC-like_jellyroll"/>
</dbReference>